<dbReference type="InterPro" id="IPR035437">
    <property type="entry name" value="SNase_OB-fold_sf"/>
</dbReference>
<feature type="domain" description="TNase-like" evidence="7">
    <location>
        <begin position="519"/>
        <end position="655"/>
    </location>
</feature>
<evidence type="ECO:0000256" key="4">
    <source>
        <dbReference type="ARBA" id="ARBA00022737"/>
    </source>
</evidence>
<dbReference type="EMBL" id="MZMZ02004045">
    <property type="protein sequence ID" value="RQM20094.1"/>
    <property type="molecule type" value="Genomic_DNA"/>
</dbReference>
<dbReference type="Gene3D" id="2.30.30.140">
    <property type="match status" value="1"/>
</dbReference>
<feature type="domain" description="Tudor" evidence="6">
    <location>
        <begin position="724"/>
        <end position="784"/>
    </location>
</feature>
<proteinExistence type="predicted"/>
<dbReference type="Pfam" id="PF00565">
    <property type="entry name" value="SNase"/>
    <property type="match status" value="5"/>
</dbReference>
<dbReference type="FunFam" id="2.40.50.90:FF:000010">
    <property type="entry name" value="Ribonuclease"/>
    <property type="match status" value="1"/>
</dbReference>
<comment type="subcellular location">
    <subcellularLocation>
        <location evidence="1 5">Cytoplasm</location>
    </subcellularLocation>
</comment>
<dbReference type="GO" id="GO:0031332">
    <property type="term" value="C:RNAi effector complex"/>
    <property type="evidence" value="ECO:0007669"/>
    <property type="project" value="InterPro"/>
</dbReference>
<dbReference type="Proteomes" id="UP000284702">
    <property type="component" value="Unassembled WGS sequence"/>
</dbReference>
<dbReference type="InterPro" id="IPR002999">
    <property type="entry name" value="Tudor"/>
</dbReference>
<dbReference type="InterPro" id="IPR016685">
    <property type="entry name" value="Silence_cplx_Nase-comp_TudorSN"/>
</dbReference>
<protein>
    <submittedName>
        <fullName evidence="8">Uncharacterized protein</fullName>
    </submittedName>
</protein>
<dbReference type="SUPFAM" id="SSF63748">
    <property type="entry name" value="Tudor/PWWP/MBT"/>
    <property type="match status" value="1"/>
</dbReference>
<sequence length="902" mass="99014">MASGNATVKAVISGDTVVLVGAASSNGPPPEIMLTLSSLQAPKLARTAEQTDEVCLSPPQCAREFLRKLLIGKPVRFKVDYRVSVINRDFGSVYLNGENVGLAVAREGFAKVKSIEQSRDGASPDHDELLRLEQVAQSEKKGIYSDDSVTAALRVNWNGLSSDELLGRFKGQQIPAIVEVVRDGASMRVILLKTMQIINFALSGVQCPRINPPVGSEQTGPAPYAKEAKLFTEVRLLHRQVHVKLEGVDKFGVYILHFELNMFGSVVHPSGHNISIELLKEGLGKMTDWSSEFTSVAIRTDMRNAEKLAKLNKIRVWVNYVAPVLQAAESRLTGLVVEVVSGDCLVVALKPSNNEMRLYLSSIRAPRLGNARREEPNAPYAVDAKEALRNKCIGRVVSIEVEYERNNAQNDAAALLTFASVFLEPTAAAAGKKKADAAPVERINLGEQLLTDGFGEVVRHKQDEEKSGYYDALVAAEASARAAKRGQFSGKPSPEARVTDLCFDGNKAKQYLPFLQREKSLRAIVEQVYAGNRFKIYIPKENCTVNYVLAGIKSPQPARPSKEAEPFGEEARKFSRRTVNQRNVIVEIEDMDRAGNAFGPLYVGQKDSKTNIGCHLLAAGYGRIDDFSIDRTSTASDLVKAQDVAKAGRKNIWKNVLPDETVAAAAAPVVRKTADDVWPVVRLSEIVSHTHFFVQNISDRVVATLEDQMRAWTASVGVDGKTVELRKGALIAALFDDGQGPLWNRARIESVSAQAIRVRFIDYGNVEVLPVTRLRPLDPTLVSLPGQAKECVFGFVKQAEPHHEYAADAAHLFNDLAWGKTLTGIVHGRDEAGRFQVSLFVNDKSVSESLLETGVARVDRKSFKAAQSYQKKVVDGLLTAQDAAKRRRLCLWQYGDVESDDE</sequence>
<keyword evidence="9" id="KW-1185">Reference proteome</keyword>
<accession>A0A3R7WEU6</accession>
<feature type="domain" description="TNase-like" evidence="7">
    <location>
        <begin position="2"/>
        <end position="146"/>
    </location>
</feature>
<dbReference type="FunFam" id="2.40.50.90:FF:000018">
    <property type="entry name" value="Ribonuclease"/>
    <property type="match status" value="1"/>
</dbReference>
<evidence type="ECO:0000256" key="3">
    <source>
        <dbReference type="ARBA" id="ARBA00022553"/>
    </source>
</evidence>
<feature type="domain" description="TNase-like" evidence="7">
    <location>
        <begin position="172"/>
        <end position="319"/>
    </location>
</feature>
<dbReference type="SUPFAM" id="SSF50199">
    <property type="entry name" value="Staphylococcal nuclease"/>
    <property type="match status" value="5"/>
</dbReference>
<dbReference type="GO" id="GO:0031047">
    <property type="term" value="P:regulatory ncRNA-mediated gene silencing"/>
    <property type="evidence" value="ECO:0007669"/>
    <property type="project" value="UniProtKB-UniRule"/>
</dbReference>
<evidence type="ECO:0000313" key="9">
    <source>
        <dbReference type="Proteomes" id="UP000284702"/>
    </source>
</evidence>
<dbReference type="PANTHER" id="PTHR12302">
    <property type="entry name" value="EBNA2 BINDING PROTEIN P100"/>
    <property type="match status" value="1"/>
</dbReference>
<reference evidence="8" key="1">
    <citation type="submission" date="2018-07" db="EMBL/GenBank/DDBJ databases">
        <title>Annotation of Aphanomyces astaci genome assembly.</title>
        <authorList>
            <person name="Studholme D.J."/>
        </authorList>
    </citation>
    <scope>NUCLEOTIDE SEQUENCE [LARGE SCALE GENOMIC DNA]</scope>
    <source>
        <strain evidence="8">Pc</strain>
    </source>
</reference>
<dbReference type="PIRSF" id="PIRSF017179">
    <property type="entry name" value="RISC-Tudor-SN"/>
    <property type="match status" value="1"/>
</dbReference>
<keyword evidence="2 5" id="KW-0963">Cytoplasm</keyword>
<dbReference type="Pfam" id="PF00567">
    <property type="entry name" value="TUDOR"/>
    <property type="match status" value="1"/>
</dbReference>
<dbReference type="PROSITE" id="PS50830">
    <property type="entry name" value="TNASE_3"/>
    <property type="match status" value="4"/>
</dbReference>
<dbReference type="FunFam" id="2.30.30.140:FF:000018">
    <property type="entry name" value="Serine/threonine-protein kinase 31"/>
    <property type="match status" value="1"/>
</dbReference>
<dbReference type="GO" id="GO:0003723">
    <property type="term" value="F:RNA binding"/>
    <property type="evidence" value="ECO:0007669"/>
    <property type="project" value="UniProtKB-UniRule"/>
</dbReference>
<dbReference type="GO" id="GO:0006402">
    <property type="term" value="P:mRNA catabolic process"/>
    <property type="evidence" value="ECO:0007669"/>
    <property type="project" value="UniProtKB-UniRule"/>
</dbReference>
<gene>
    <name evidence="8" type="ORF">B5M09_011393</name>
</gene>
<dbReference type="FunFam" id="2.40.50.90:FF:000002">
    <property type="entry name" value="Staphylococcal nuclease domain-containing protein"/>
    <property type="match status" value="1"/>
</dbReference>
<dbReference type="PROSITE" id="PS50304">
    <property type="entry name" value="TUDOR"/>
    <property type="match status" value="1"/>
</dbReference>
<evidence type="ECO:0000256" key="1">
    <source>
        <dbReference type="ARBA" id="ARBA00004496"/>
    </source>
</evidence>
<dbReference type="SMART" id="SM00333">
    <property type="entry name" value="TUDOR"/>
    <property type="match status" value="1"/>
</dbReference>
<organism evidence="8 9">
    <name type="scientific">Aphanomyces astaci</name>
    <name type="common">Crayfish plague agent</name>
    <dbReference type="NCBI Taxonomy" id="112090"/>
    <lineage>
        <taxon>Eukaryota</taxon>
        <taxon>Sar</taxon>
        <taxon>Stramenopiles</taxon>
        <taxon>Oomycota</taxon>
        <taxon>Saprolegniomycetes</taxon>
        <taxon>Saprolegniales</taxon>
        <taxon>Verrucalvaceae</taxon>
        <taxon>Aphanomyces</taxon>
    </lineage>
</organism>
<comment type="caution">
    <text evidence="8">The sequence shown here is derived from an EMBL/GenBank/DDBJ whole genome shotgun (WGS) entry which is preliminary data.</text>
</comment>
<evidence type="ECO:0000256" key="5">
    <source>
        <dbReference type="PIRNR" id="PIRNR017179"/>
    </source>
</evidence>
<dbReference type="GO" id="GO:0005634">
    <property type="term" value="C:nucleus"/>
    <property type="evidence" value="ECO:0007669"/>
    <property type="project" value="TreeGrafter"/>
</dbReference>
<feature type="domain" description="TNase-like" evidence="7">
    <location>
        <begin position="330"/>
        <end position="490"/>
    </location>
</feature>
<dbReference type="AlphaFoldDB" id="A0A3R7WEU6"/>
<name>A0A3R7WEU6_APHAT</name>
<keyword evidence="4" id="KW-0677">Repeat</keyword>
<dbReference type="PANTHER" id="PTHR12302:SF2">
    <property type="entry name" value="STAPHYLOCOCCAL NUCLEASE DOMAIN-CONTAINING PROTEIN 1"/>
    <property type="match status" value="1"/>
</dbReference>
<evidence type="ECO:0000256" key="2">
    <source>
        <dbReference type="ARBA" id="ARBA00022490"/>
    </source>
</evidence>
<keyword evidence="3" id="KW-0597">Phosphoprotein</keyword>
<dbReference type="InterPro" id="IPR016071">
    <property type="entry name" value="Staphylococal_nuclease_OB-fold"/>
</dbReference>
<dbReference type="Gene3D" id="2.40.50.90">
    <property type="match status" value="5"/>
</dbReference>
<evidence type="ECO:0000259" key="6">
    <source>
        <dbReference type="PROSITE" id="PS50304"/>
    </source>
</evidence>
<evidence type="ECO:0000313" key="8">
    <source>
        <dbReference type="EMBL" id="RQM20094.1"/>
    </source>
</evidence>
<dbReference type="GO" id="GO:0005829">
    <property type="term" value="C:cytosol"/>
    <property type="evidence" value="ECO:0007669"/>
    <property type="project" value="UniProtKB-UniRule"/>
</dbReference>
<dbReference type="GO" id="GO:0004518">
    <property type="term" value="F:nuclease activity"/>
    <property type="evidence" value="ECO:0007669"/>
    <property type="project" value="TreeGrafter"/>
</dbReference>
<dbReference type="SMART" id="SM00318">
    <property type="entry name" value="SNc"/>
    <property type="match status" value="4"/>
</dbReference>
<evidence type="ECO:0000259" key="7">
    <source>
        <dbReference type="PROSITE" id="PS50830"/>
    </source>
</evidence>
<dbReference type="VEuPathDB" id="FungiDB:H257_15575"/>